<organism evidence="12 13">
    <name type="scientific">Anaerobacillus alkaliphilus</name>
    <dbReference type="NCBI Taxonomy" id="1548597"/>
    <lineage>
        <taxon>Bacteria</taxon>
        <taxon>Bacillati</taxon>
        <taxon>Bacillota</taxon>
        <taxon>Bacilli</taxon>
        <taxon>Bacillales</taxon>
        <taxon>Bacillaceae</taxon>
        <taxon>Anaerobacillus</taxon>
    </lineage>
</organism>
<reference evidence="12 13" key="1">
    <citation type="journal article" date="2019" name="Int. J. Syst. Evol. Microbiol.">
        <title>Anaerobacillus alkaliphilus sp. nov., a novel alkaliphilic and moderately halophilic bacterium.</title>
        <authorList>
            <person name="Borsodi A.K."/>
            <person name="Aszalos J.M."/>
            <person name="Bihari P."/>
            <person name="Nagy I."/>
            <person name="Schumann P."/>
            <person name="Sproer C."/>
            <person name="Kovacs A.L."/>
            <person name="Boka K."/>
            <person name="Dobosy P."/>
            <person name="Ovari M."/>
            <person name="Szili-Kovacs T."/>
            <person name="Toth E."/>
        </authorList>
    </citation>
    <scope>NUCLEOTIDE SEQUENCE [LARGE SCALE GENOMIC DNA]</scope>
    <source>
        <strain evidence="12 13">B16-10</strain>
    </source>
</reference>
<comment type="pathway">
    <text evidence="1 9">Cell wall biogenesis; peptidoglycan biosynthesis.</text>
</comment>
<keyword evidence="4" id="KW-0378">Hydrolase</keyword>
<evidence type="ECO:0000256" key="1">
    <source>
        <dbReference type="ARBA" id="ARBA00004752"/>
    </source>
</evidence>
<feature type="active site" description="Proton donor/acceptor" evidence="9">
    <location>
        <position position="109"/>
    </location>
</feature>
<dbReference type="InterPro" id="IPR002477">
    <property type="entry name" value="Peptidoglycan-bd-like"/>
</dbReference>
<dbReference type="InterPro" id="IPR038063">
    <property type="entry name" value="Transpep_catalytic_dom"/>
</dbReference>
<keyword evidence="6 9" id="KW-0573">Peptidoglycan synthesis</keyword>
<dbReference type="GO" id="GO:0071972">
    <property type="term" value="F:peptidoglycan L,D-transpeptidase activity"/>
    <property type="evidence" value="ECO:0007669"/>
    <property type="project" value="TreeGrafter"/>
</dbReference>
<evidence type="ECO:0000313" key="12">
    <source>
        <dbReference type="EMBL" id="RXI96528.1"/>
    </source>
</evidence>
<dbReference type="PANTHER" id="PTHR30582">
    <property type="entry name" value="L,D-TRANSPEPTIDASE"/>
    <property type="match status" value="1"/>
</dbReference>
<dbReference type="UniPathway" id="UPA00219"/>
<dbReference type="RefSeq" id="WP_129080503.1">
    <property type="nucleotide sequence ID" value="NZ_QOUX01000047.1"/>
</dbReference>
<keyword evidence="7 9" id="KW-0961">Cell wall biogenesis/degradation</keyword>
<comment type="caution">
    <text evidence="12">The sequence shown here is derived from an EMBL/GenBank/DDBJ whole genome shotgun (WGS) entry which is preliminary data.</text>
</comment>
<dbReference type="GO" id="GO:0018104">
    <property type="term" value="P:peptidoglycan-protein cross-linking"/>
    <property type="evidence" value="ECO:0007669"/>
    <property type="project" value="TreeGrafter"/>
</dbReference>
<evidence type="ECO:0000256" key="9">
    <source>
        <dbReference type="PROSITE-ProRule" id="PRU01373"/>
    </source>
</evidence>
<proteinExistence type="inferred from homology"/>
<dbReference type="GO" id="GO:0008360">
    <property type="term" value="P:regulation of cell shape"/>
    <property type="evidence" value="ECO:0007669"/>
    <property type="project" value="UniProtKB-UniRule"/>
</dbReference>
<feature type="chain" id="PRO_5020816481" description="L,D-TPase catalytic domain-containing protein" evidence="10">
    <location>
        <begin position="22"/>
        <end position="282"/>
    </location>
</feature>
<feature type="domain" description="L,D-TPase catalytic" evidence="11">
    <location>
        <begin position="25"/>
        <end position="149"/>
    </location>
</feature>
<dbReference type="InterPro" id="IPR036365">
    <property type="entry name" value="PGBD-like_sf"/>
</dbReference>
<evidence type="ECO:0000256" key="4">
    <source>
        <dbReference type="ARBA" id="ARBA00022801"/>
    </source>
</evidence>
<feature type="active site" description="Nucleophile" evidence="9">
    <location>
        <position position="125"/>
    </location>
</feature>
<dbReference type="CDD" id="cd16913">
    <property type="entry name" value="YkuD_like"/>
    <property type="match status" value="1"/>
</dbReference>
<evidence type="ECO:0000256" key="2">
    <source>
        <dbReference type="ARBA" id="ARBA00005992"/>
    </source>
</evidence>
<dbReference type="SUPFAM" id="SSF47090">
    <property type="entry name" value="PGBD-like"/>
    <property type="match status" value="1"/>
</dbReference>
<dbReference type="EMBL" id="QOUX01000047">
    <property type="protein sequence ID" value="RXI96528.1"/>
    <property type="molecule type" value="Genomic_DNA"/>
</dbReference>
<dbReference type="GO" id="GO:0016740">
    <property type="term" value="F:transferase activity"/>
    <property type="evidence" value="ECO:0007669"/>
    <property type="project" value="UniProtKB-KW"/>
</dbReference>
<keyword evidence="13" id="KW-1185">Reference proteome</keyword>
<comment type="similarity">
    <text evidence="2">Belongs to the YkuD family.</text>
</comment>
<dbReference type="FunFam" id="2.40.440.10:FF:000003">
    <property type="entry name" value="L,D-transpeptidase YciB"/>
    <property type="match status" value="1"/>
</dbReference>
<dbReference type="PANTHER" id="PTHR30582:SF4">
    <property type="entry name" value="L,D-TRANSPEPTIDASE YQJB-RELATED"/>
    <property type="match status" value="1"/>
</dbReference>
<comment type="pathway">
    <text evidence="8">Glycan biosynthesis.</text>
</comment>
<feature type="signal peptide" evidence="10">
    <location>
        <begin position="1"/>
        <end position="21"/>
    </location>
</feature>
<name>A0A4Q0VMI9_9BACI</name>
<evidence type="ECO:0000259" key="11">
    <source>
        <dbReference type="PROSITE" id="PS52029"/>
    </source>
</evidence>
<keyword evidence="5 9" id="KW-0133">Cell shape</keyword>
<dbReference type="Pfam" id="PF03734">
    <property type="entry name" value="YkuD"/>
    <property type="match status" value="1"/>
</dbReference>
<evidence type="ECO:0000313" key="13">
    <source>
        <dbReference type="Proteomes" id="UP000290649"/>
    </source>
</evidence>
<dbReference type="GO" id="GO:0005576">
    <property type="term" value="C:extracellular region"/>
    <property type="evidence" value="ECO:0007669"/>
    <property type="project" value="TreeGrafter"/>
</dbReference>
<dbReference type="InterPro" id="IPR036366">
    <property type="entry name" value="PGBDSf"/>
</dbReference>
<dbReference type="Pfam" id="PF01471">
    <property type="entry name" value="PG_binding_1"/>
    <property type="match status" value="1"/>
</dbReference>
<dbReference type="Proteomes" id="UP000290649">
    <property type="component" value="Unassembled WGS sequence"/>
</dbReference>
<evidence type="ECO:0000256" key="8">
    <source>
        <dbReference type="ARBA" id="ARBA00060592"/>
    </source>
</evidence>
<evidence type="ECO:0000256" key="7">
    <source>
        <dbReference type="ARBA" id="ARBA00023316"/>
    </source>
</evidence>
<sequence length="282" mass="31897">MKKIPLLILLFCFLWPLDSHASEQSFIIINKASNELAHYENNELYEIFPVATGKSPLLTPEGHFQIVNKIVNRPYYKENIAGGDPVNPLGDRWLGLNARGTMGSTYAIHGNNNPNSIGKYVSLGCVRMDNDDIRWLFDMVNVKTPVIIVHSLNSFDELARANGFTVISTDIGKAPAITHTLFGLGSTGEEVKALQQHLSLLGYEFKEMSGIYDEDTIEVVKQFQRDYQLIVDGYVGQETKRALRRLPMVITPDPEKIQDNFRRLGFYLGESDFIFGYSRMLK</sequence>
<dbReference type="Gene3D" id="1.10.101.10">
    <property type="entry name" value="PGBD-like superfamily/PGBD"/>
    <property type="match status" value="1"/>
</dbReference>
<gene>
    <name evidence="12" type="ORF">DS745_22735</name>
</gene>
<dbReference type="PROSITE" id="PS52029">
    <property type="entry name" value="LD_TPASE"/>
    <property type="match status" value="1"/>
</dbReference>
<dbReference type="Gene3D" id="2.40.440.10">
    <property type="entry name" value="L,D-transpeptidase catalytic domain-like"/>
    <property type="match status" value="1"/>
</dbReference>
<dbReference type="AlphaFoldDB" id="A0A4Q0VMI9"/>
<dbReference type="SUPFAM" id="SSF141523">
    <property type="entry name" value="L,D-transpeptidase catalytic domain-like"/>
    <property type="match status" value="1"/>
</dbReference>
<keyword evidence="3" id="KW-0808">Transferase</keyword>
<evidence type="ECO:0000256" key="5">
    <source>
        <dbReference type="ARBA" id="ARBA00022960"/>
    </source>
</evidence>
<evidence type="ECO:0000256" key="6">
    <source>
        <dbReference type="ARBA" id="ARBA00022984"/>
    </source>
</evidence>
<protein>
    <recommendedName>
        <fullName evidence="11">L,D-TPase catalytic domain-containing protein</fullName>
    </recommendedName>
</protein>
<dbReference type="InterPro" id="IPR005490">
    <property type="entry name" value="LD_TPept_cat_dom"/>
</dbReference>
<dbReference type="OrthoDB" id="9787225at2"/>
<accession>A0A4Q0VMI9</accession>
<evidence type="ECO:0000256" key="10">
    <source>
        <dbReference type="SAM" id="SignalP"/>
    </source>
</evidence>
<dbReference type="GO" id="GO:0071555">
    <property type="term" value="P:cell wall organization"/>
    <property type="evidence" value="ECO:0007669"/>
    <property type="project" value="UniProtKB-UniRule"/>
</dbReference>
<dbReference type="InterPro" id="IPR050979">
    <property type="entry name" value="LD-transpeptidase"/>
</dbReference>
<keyword evidence="10" id="KW-0732">Signal</keyword>
<evidence type="ECO:0000256" key="3">
    <source>
        <dbReference type="ARBA" id="ARBA00022679"/>
    </source>
</evidence>